<reference evidence="4 5" key="1">
    <citation type="journal article" date="2016" name="Nat. Commun.">
        <title>Thousands of microbial genomes shed light on interconnected biogeochemical processes in an aquifer system.</title>
        <authorList>
            <person name="Anantharaman K."/>
            <person name="Brown C.T."/>
            <person name="Hug L.A."/>
            <person name="Sharon I."/>
            <person name="Castelle C.J."/>
            <person name="Probst A.J."/>
            <person name="Thomas B.C."/>
            <person name="Singh A."/>
            <person name="Wilkins M.J."/>
            <person name="Karaoz U."/>
            <person name="Brodie E.L."/>
            <person name="Williams K.H."/>
            <person name="Hubbard S.S."/>
            <person name="Banfield J.F."/>
        </authorList>
    </citation>
    <scope>NUCLEOTIDE SEQUENCE [LARGE SCALE GENOMIC DNA]</scope>
</reference>
<comment type="caution">
    <text evidence="4">The sequence shown here is derived from an EMBL/GenBank/DDBJ whole genome shotgun (WGS) entry which is preliminary data.</text>
</comment>
<keyword evidence="1" id="KW-0560">Oxidoreductase</keyword>
<dbReference type="PANTHER" id="PTHR43818">
    <property type="entry name" value="BCDNA.GH03377"/>
    <property type="match status" value="1"/>
</dbReference>
<dbReference type="STRING" id="1798513.A3A40_02520"/>
<dbReference type="Pfam" id="PF22725">
    <property type="entry name" value="GFO_IDH_MocA_C3"/>
    <property type="match status" value="1"/>
</dbReference>
<name>A0A1F6EJM9_9BACT</name>
<dbReference type="GO" id="GO:0016491">
    <property type="term" value="F:oxidoreductase activity"/>
    <property type="evidence" value="ECO:0007669"/>
    <property type="project" value="UniProtKB-KW"/>
</dbReference>
<evidence type="ECO:0008006" key="6">
    <source>
        <dbReference type="Google" id="ProtNLM"/>
    </source>
</evidence>
<dbReference type="AlphaFoldDB" id="A0A1F6EJM9"/>
<dbReference type="InterPro" id="IPR000683">
    <property type="entry name" value="Gfo/Idh/MocA-like_OxRdtase_N"/>
</dbReference>
<dbReference type="Gene3D" id="3.30.360.10">
    <property type="entry name" value="Dihydrodipicolinate Reductase, domain 2"/>
    <property type="match status" value="1"/>
</dbReference>
<proteinExistence type="predicted"/>
<evidence type="ECO:0000313" key="5">
    <source>
        <dbReference type="Proteomes" id="UP000178427"/>
    </source>
</evidence>
<evidence type="ECO:0000313" key="4">
    <source>
        <dbReference type="EMBL" id="OGG73861.1"/>
    </source>
</evidence>
<gene>
    <name evidence="4" type="ORF">A3A40_02520</name>
</gene>
<sequence>MLNVGIIGSHFGLIGLKPAFGSIQNCRVVGVCGGREDWGTFLQRNDIDAVALAVPPKAQYEIAKVAIQKGLHVFAEKPMAANLAQAKELYALAKKKKVVTGIDFEFPEIAEWKKVKELLDKKKFGALKHVSVDWDWQSGDLKYGRKTWKTDAKEGGGALSFYFSHGLYYLERFAGKIQKTQAVFSHSPLSLNGGEVGVDMLLKFKSGVIGNVHVSCNSPGLVRHRLMFTCERGIIVLENRNAIVDNFDIKTFGPHGTHVVKVKKDKGRKGEDERVKTVRKLAKRFVDACTRKKKMFPSFADGLRVQELIEKIRSAI</sequence>
<protein>
    <recommendedName>
        <fullName evidence="6">Gfo/Idh/MocA-like oxidoreductase N-terminal domain-containing protein</fullName>
    </recommendedName>
</protein>
<feature type="domain" description="Gfo/Idh/MocA-like oxidoreductase N-terminal" evidence="2">
    <location>
        <begin position="41"/>
        <end position="102"/>
    </location>
</feature>
<dbReference type="InterPro" id="IPR050463">
    <property type="entry name" value="Gfo/Idh/MocA_oxidrdct_glycsds"/>
</dbReference>
<dbReference type="Pfam" id="PF01408">
    <property type="entry name" value="GFO_IDH_MocA"/>
    <property type="match status" value="1"/>
</dbReference>
<dbReference type="PANTHER" id="PTHR43818:SF11">
    <property type="entry name" value="BCDNA.GH03377"/>
    <property type="match status" value="1"/>
</dbReference>
<organism evidence="4 5">
    <name type="scientific">Candidatus Kaiserbacteria bacterium RIFCSPLOWO2_01_FULL_54_20</name>
    <dbReference type="NCBI Taxonomy" id="1798513"/>
    <lineage>
        <taxon>Bacteria</taxon>
        <taxon>Candidatus Kaiseribacteriota</taxon>
    </lineage>
</organism>
<dbReference type="GO" id="GO:0000166">
    <property type="term" value="F:nucleotide binding"/>
    <property type="evidence" value="ECO:0007669"/>
    <property type="project" value="InterPro"/>
</dbReference>
<dbReference type="InterPro" id="IPR036291">
    <property type="entry name" value="NAD(P)-bd_dom_sf"/>
</dbReference>
<feature type="domain" description="GFO/IDH/MocA-like oxidoreductase" evidence="3">
    <location>
        <begin position="112"/>
        <end position="235"/>
    </location>
</feature>
<dbReference type="InterPro" id="IPR055170">
    <property type="entry name" value="GFO_IDH_MocA-like_dom"/>
</dbReference>
<dbReference type="Proteomes" id="UP000178427">
    <property type="component" value="Unassembled WGS sequence"/>
</dbReference>
<dbReference type="Gene3D" id="3.40.50.720">
    <property type="entry name" value="NAD(P)-binding Rossmann-like Domain"/>
    <property type="match status" value="1"/>
</dbReference>
<evidence type="ECO:0000259" key="2">
    <source>
        <dbReference type="Pfam" id="PF01408"/>
    </source>
</evidence>
<evidence type="ECO:0000256" key="1">
    <source>
        <dbReference type="ARBA" id="ARBA00023002"/>
    </source>
</evidence>
<dbReference type="EMBL" id="MFMA01000027">
    <property type="protein sequence ID" value="OGG73861.1"/>
    <property type="molecule type" value="Genomic_DNA"/>
</dbReference>
<evidence type="ECO:0000259" key="3">
    <source>
        <dbReference type="Pfam" id="PF22725"/>
    </source>
</evidence>
<dbReference type="SUPFAM" id="SSF55347">
    <property type="entry name" value="Glyceraldehyde-3-phosphate dehydrogenase-like, C-terminal domain"/>
    <property type="match status" value="1"/>
</dbReference>
<dbReference type="SUPFAM" id="SSF51735">
    <property type="entry name" value="NAD(P)-binding Rossmann-fold domains"/>
    <property type="match status" value="1"/>
</dbReference>
<accession>A0A1F6EJM9</accession>